<protein>
    <submittedName>
        <fullName evidence="1">Uncharacterized protein</fullName>
    </submittedName>
</protein>
<dbReference type="AlphaFoldDB" id="A0A4Q9MS19"/>
<name>A0A4Q9MS19_9APHY</name>
<dbReference type="OrthoDB" id="6605218at2759"/>
<dbReference type="Gene3D" id="2.60.120.10">
    <property type="entry name" value="Jelly Rolls"/>
    <property type="match status" value="1"/>
</dbReference>
<sequence length="100" mass="11495">MSAPAARLLDLPLQEKLSEYLAAHLKLIGLSVTERFQDEGAAEGNLPFLLKVLIIEKALSIQTPLPWTRRRRASFRRRVRTYTRKACRWMHPPAMRLGQA</sequence>
<gene>
    <name evidence="1" type="ORF">BD311DRAFT_268199</name>
</gene>
<dbReference type="Proteomes" id="UP000292957">
    <property type="component" value="Unassembled WGS sequence"/>
</dbReference>
<proteinExistence type="predicted"/>
<accession>A0A4Q9MS19</accession>
<reference evidence="1" key="1">
    <citation type="submission" date="2019-01" db="EMBL/GenBank/DDBJ databases">
        <title>Draft genome sequences of three monokaryotic isolates of the white-rot basidiomycete fungus Dichomitus squalens.</title>
        <authorList>
            <consortium name="DOE Joint Genome Institute"/>
            <person name="Lopez S.C."/>
            <person name="Andreopoulos B."/>
            <person name="Pangilinan J."/>
            <person name="Lipzen A."/>
            <person name="Riley R."/>
            <person name="Ahrendt S."/>
            <person name="Ng V."/>
            <person name="Barry K."/>
            <person name="Daum C."/>
            <person name="Grigoriev I.V."/>
            <person name="Hilden K.S."/>
            <person name="Makela M.R."/>
            <person name="de Vries R.P."/>
        </authorList>
    </citation>
    <scope>NUCLEOTIDE SEQUENCE [LARGE SCALE GENOMIC DNA]</scope>
    <source>
        <strain evidence="1">OM18370.1</strain>
    </source>
</reference>
<dbReference type="EMBL" id="ML143413">
    <property type="protein sequence ID" value="TBU29342.1"/>
    <property type="molecule type" value="Genomic_DNA"/>
</dbReference>
<dbReference type="InterPro" id="IPR014710">
    <property type="entry name" value="RmlC-like_jellyroll"/>
</dbReference>
<organism evidence="1">
    <name type="scientific">Dichomitus squalens</name>
    <dbReference type="NCBI Taxonomy" id="114155"/>
    <lineage>
        <taxon>Eukaryota</taxon>
        <taxon>Fungi</taxon>
        <taxon>Dikarya</taxon>
        <taxon>Basidiomycota</taxon>
        <taxon>Agaricomycotina</taxon>
        <taxon>Agaricomycetes</taxon>
        <taxon>Polyporales</taxon>
        <taxon>Polyporaceae</taxon>
        <taxon>Dichomitus</taxon>
    </lineage>
</organism>
<evidence type="ECO:0000313" key="1">
    <source>
        <dbReference type="EMBL" id="TBU29342.1"/>
    </source>
</evidence>